<dbReference type="Gene3D" id="3.40.50.300">
    <property type="entry name" value="P-loop containing nucleotide triphosphate hydrolases"/>
    <property type="match status" value="1"/>
</dbReference>
<keyword evidence="1" id="KW-0547">Nucleotide-binding</keyword>
<evidence type="ECO:0000256" key="1">
    <source>
        <dbReference type="RuleBase" id="RU363044"/>
    </source>
</evidence>
<dbReference type="Proteomes" id="UP001632038">
    <property type="component" value="Unassembled WGS sequence"/>
</dbReference>
<comment type="catalytic activity">
    <reaction evidence="1">
        <text>ATP + H2O = ADP + phosphate + H(+)</text>
        <dbReference type="Rhea" id="RHEA:13065"/>
        <dbReference type="ChEBI" id="CHEBI:15377"/>
        <dbReference type="ChEBI" id="CHEBI:15378"/>
        <dbReference type="ChEBI" id="CHEBI:30616"/>
        <dbReference type="ChEBI" id="CHEBI:43474"/>
        <dbReference type="ChEBI" id="CHEBI:456216"/>
        <dbReference type="EC" id="5.6.2.3"/>
    </reaction>
</comment>
<evidence type="ECO:0000313" key="5">
    <source>
        <dbReference type="Proteomes" id="UP001632038"/>
    </source>
</evidence>
<dbReference type="CDD" id="cd18809">
    <property type="entry name" value="SF1_C_RecD"/>
    <property type="match status" value="1"/>
</dbReference>
<dbReference type="PANTHER" id="PTHR10492">
    <property type="match status" value="1"/>
</dbReference>
<keyword evidence="1" id="KW-0347">Helicase</keyword>
<comment type="caution">
    <text evidence="4">The sequence shown here is derived from an EMBL/GenBank/DDBJ whole genome shotgun (WGS) entry which is preliminary data.</text>
</comment>
<gene>
    <name evidence="4" type="ORF">CASFOL_017237</name>
</gene>
<dbReference type="SUPFAM" id="SSF52540">
    <property type="entry name" value="P-loop containing nucleoside triphosphate hydrolases"/>
    <property type="match status" value="1"/>
</dbReference>
<keyword evidence="5" id="KW-1185">Reference proteome</keyword>
<dbReference type="Pfam" id="PF05970">
    <property type="entry name" value="PIF1"/>
    <property type="match status" value="1"/>
</dbReference>
<dbReference type="GO" id="GO:0006281">
    <property type="term" value="P:DNA repair"/>
    <property type="evidence" value="ECO:0007669"/>
    <property type="project" value="UniProtKB-KW"/>
</dbReference>
<feature type="domain" description="DNA helicase Pif1-like 2B" evidence="3">
    <location>
        <begin position="266"/>
        <end position="312"/>
    </location>
</feature>
<dbReference type="InterPro" id="IPR010285">
    <property type="entry name" value="DNA_helicase_pif1-like_DEAD"/>
</dbReference>
<keyword evidence="1" id="KW-0234">DNA repair</keyword>
<evidence type="ECO:0000259" key="3">
    <source>
        <dbReference type="Pfam" id="PF21530"/>
    </source>
</evidence>
<dbReference type="Pfam" id="PF21530">
    <property type="entry name" value="Pif1_2B_dom"/>
    <property type="match status" value="1"/>
</dbReference>
<dbReference type="FunFam" id="3.40.50.300:FF:002884">
    <property type="entry name" value="ATP-dependent DNA helicase"/>
    <property type="match status" value="1"/>
</dbReference>
<protein>
    <recommendedName>
        <fullName evidence="1">ATP-dependent DNA helicase</fullName>
        <ecNumber evidence="1">5.6.2.3</ecNumber>
    </recommendedName>
</protein>
<dbReference type="PANTHER" id="PTHR10492:SF101">
    <property type="entry name" value="ATP-DEPENDENT DNA HELICASE"/>
    <property type="match status" value="1"/>
</dbReference>
<dbReference type="GO" id="GO:0005524">
    <property type="term" value="F:ATP binding"/>
    <property type="evidence" value="ECO:0007669"/>
    <property type="project" value="UniProtKB-KW"/>
</dbReference>
<organism evidence="4 5">
    <name type="scientific">Castilleja foliolosa</name>
    <dbReference type="NCBI Taxonomy" id="1961234"/>
    <lineage>
        <taxon>Eukaryota</taxon>
        <taxon>Viridiplantae</taxon>
        <taxon>Streptophyta</taxon>
        <taxon>Embryophyta</taxon>
        <taxon>Tracheophyta</taxon>
        <taxon>Spermatophyta</taxon>
        <taxon>Magnoliopsida</taxon>
        <taxon>eudicotyledons</taxon>
        <taxon>Gunneridae</taxon>
        <taxon>Pentapetalae</taxon>
        <taxon>asterids</taxon>
        <taxon>lamiids</taxon>
        <taxon>Lamiales</taxon>
        <taxon>Orobanchaceae</taxon>
        <taxon>Pedicularideae</taxon>
        <taxon>Castillejinae</taxon>
        <taxon>Castilleja</taxon>
    </lineage>
</organism>
<dbReference type="GO" id="GO:0016787">
    <property type="term" value="F:hydrolase activity"/>
    <property type="evidence" value="ECO:0007669"/>
    <property type="project" value="UniProtKB-KW"/>
</dbReference>
<keyword evidence="1" id="KW-0067">ATP-binding</keyword>
<comment type="similarity">
    <text evidence="1">Belongs to the helicase family.</text>
</comment>
<sequence length="429" mass="47840">MASSPKVKFLVVGRTAHSRFKIPLTPHQTSTCNIKKGTELAELVVHAKLIIWDEAPMMSKHCFEACALDRSLRDIMKGNDIANLEKPFGGKTIVFRGDFRQILPVIPKGRRQDVVKATINASYIWRNCEVLRLTKNMRLQSMGSTDETFELSKFAEWIASIGDGTVGDDNDGVATVEIPDEMLIDDNGDPIDSLARVIYPDIEDQIEDPKYLQDRAILAPTLDIVDAVNEYMITKMSGECRKYFSSNTVCKSDSGGHILDDVHTPEFLNSIKCSGVPNHELNLKIGTPVMLLRNIDPTMGLCNGTRLLLTRLGNYVLEAKILTGNSAGEMVLIPKLSLTPSDVRVPFKFQRRQFPIMISYAMTINKSQGQSLAKVGLYLKKPVFSHGQLYVAVSRVTNPKGLKILLCDEDEERSNSTVNVVYKEIFQSL</sequence>
<proteinExistence type="inferred from homology"/>
<dbReference type="InterPro" id="IPR049163">
    <property type="entry name" value="Pif1-like_2B_dom"/>
</dbReference>
<dbReference type="AlphaFoldDB" id="A0ABD3DAH9"/>
<keyword evidence="1" id="KW-0227">DNA damage</keyword>
<reference evidence="5" key="1">
    <citation type="journal article" date="2024" name="IScience">
        <title>Strigolactones Initiate the Formation of Haustorium-like Structures in Castilleja.</title>
        <authorList>
            <person name="Buerger M."/>
            <person name="Peterson D."/>
            <person name="Chory J."/>
        </authorList>
    </citation>
    <scope>NUCLEOTIDE SEQUENCE [LARGE SCALE GENOMIC DNA]</scope>
</reference>
<evidence type="ECO:0000259" key="2">
    <source>
        <dbReference type="Pfam" id="PF05970"/>
    </source>
</evidence>
<dbReference type="InterPro" id="IPR027417">
    <property type="entry name" value="P-loop_NTPase"/>
</dbReference>
<dbReference type="EMBL" id="JAVIJP010000018">
    <property type="protein sequence ID" value="KAL3639330.1"/>
    <property type="molecule type" value="Genomic_DNA"/>
</dbReference>
<dbReference type="GO" id="GO:0043139">
    <property type="term" value="F:5'-3' DNA helicase activity"/>
    <property type="evidence" value="ECO:0007669"/>
    <property type="project" value="UniProtKB-EC"/>
</dbReference>
<dbReference type="EC" id="5.6.2.3" evidence="1"/>
<keyword evidence="1" id="KW-0378">Hydrolase</keyword>
<accession>A0ABD3DAH9</accession>
<keyword evidence="1" id="KW-0233">DNA recombination</keyword>
<comment type="cofactor">
    <cofactor evidence="1">
        <name>Mg(2+)</name>
        <dbReference type="ChEBI" id="CHEBI:18420"/>
    </cofactor>
</comment>
<evidence type="ECO:0000313" key="4">
    <source>
        <dbReference type="EMBL" id="KAL3639330.1"/>
    </source>
</evidence>
<feature type="domain" description="DNA helicase Pif1-like DEAD-box helicase" evidence="2">
    <location>
        <begin position="10"/>
        <end position="170"/>
    </location>
</feature>
<name>A0ABD3DAH9_9LAMI</name>
<dbReference type="GO" id="GO:0006310">
    <property type="term" value="P:DNA recombination"/>
    <property type="evidence" value="ECO:0007669"/>
    <property type="project" value="UniProtKB-KW"/>
</dbReference>